<evidence type="ECO:0000259" key="2">
    <source>
        <dbReference type="Pfam" id="PF08327"/>
    </source>
</evidence>
<dbReference type="Pfam" id="PF08327">
    <property type="entry name" value="AHSA1"/>
    <property type="match status" value="1"/>
</dbReference>
<dbReference type="PATRIC" id="fig|106592.7.peg.1510"/>
<dbReference type="SUPFAM" id="SSF55961">
    <property type="entry name" value="Bet v1-like"/>
    <property type="match status" value="1"/>
</dbReference>
<dbReference type="EMBL" id="LGAP01000012">
    <property type="protein sequence ID" value="KOF17205.1"/>
    <property type="molecule type" value="Genomic_DNA"/>
</dbReference>
<dbReference type="AlphaFoldDB" id="A0A0L8BRN9"/>
<evidence type="ECO:0000313" key="4">
    <source>
        <dbReference type="Proteomes" id="UP000037425"/>
    </source>
</evidence>
<feature type="domain" description="Activator of Hsp90 ATPase homologue 1/2-like C-terminal" evidence="2">
    <location>
        <begin position="25"/>
        <end position="158"/>
    </location>
</feature>
<dbReference type="InterPro" id="IPR013538">
    <property type="entry name" value="ASHA1/2-like_C"/>
</dbReference>
<accession>A0A0L8BRN9</accession>
<dbReference type="Proteomes" id="UP000037425">
    <property type="component" value="Unassembled WGS sequence"/>
</dbReference>
<protein>
    <submittedName>
        <fullName evidence="3">ATPase</fullName>
    </submittedName>
</protein>
<name>A0A0L8BRN9_ENSAD</name>
<gene>
    <name evidence="3" type="ORF">AC244_18560</name>
</gene>
<evidence type="ECO:0000313" key="3">
    <source>
        <dbReference type="EMBL" id="KOF17205.1"/>
    </source>
</evidence>
<dbReference type="InterPro" id="IPR023393">
    <property type="entry name" value="START-like_dom_sf"/>
</dbReference>
<proteinExistence type="inferred from homology"/>
<dbReference type="OrthoDB" id="9805228at2"/>
<comment type="caution">
    <text evidence="3">The sequence shown here is derived from an EMBL/GenBank/DDBJ whole genome shotgun (WGS) entry which is preliminary data.</text>
</comment>
<dbReference type="Gene3D" id="3.30.530.20">
    <property type="match status" value="1"/>
</dbReference>
<evidence type="ECO:0000256" key="1">
    <source>
        <dbReference type="ARBA" id="ARBA00006817"/>
    </source>
</evidence>
<dbReference type="CDD" id="cd07826">
    <property type="entry name" value="SRPBCC_CalC_Aha1-like_9"/>
    <property type="match status" value="1"/>
</dbReference>
<dbReference type="RefSeq" id="WP_053250288.1">
    <property type="nucleotide sequence ID" value="NZ_LGAP01000012.1"/>
</dbReference>
<organism evidence="3 4">
    <name type="scientific">Ensifer adhaerens</name>
    <name type="common">Sinorhizobium morelense</name>
    <dbReference type="NCBI Taxonomy" id="106592"/>
    <lineage>
        <taxon>Bacteria</taxon>
        <taxon>Pseudomonadati</taxon>
        <taxon>Pseudomonadota</taxon>
        <taxon>Alphaproteobacteria</taxon>
        <taxon>Hyphomicrobiales</taxon>
        <taxon>Rhizobiaceae</taxon>
        <taxon>Sinorhizobium/Ensifer group</taxon>
        <taxon>Ensifer</taxon>
    </lineage>
</organism>
<reference evidence="4" key="1">
    <citation type="submission" date="2015-07" db="EMBL/GenBank/DDBJ databases">
        <title>Whole genome sequence of an Ensifer adhaerens strain isolated from a cave pool in the Wind Cave National Park.</title>
        <authorList>
            <person name="Eng W.W.H."/>
            <person name="Gan H.M."/>
            <person name="Barton H.A."/>
            <person name="Savka M.A."/>
        </authorList>
    </citation>
    <scope>NUCLEOTIDE SEQUENCE [LARGE SCALE GENOMIC DNA]</scope>
    <source>
        <strain evidence="4">SD006</strain>
    </source>
</reference>
<sequence>MTAAANKLVVTAHGDREIRIVRTFDAPRRLVFDAFTKPALVKRWLTGPDGWSLPVCEIDLRPGGTFRYVWKNTEGTEMGMGGTYREIDAPDRIVHEELFDEDWTGGQTLVTTHFVEDGGRTTVTTAVVYSSTETRDAVLKSPMESGIAIGYDRLEGILTSEFAK</sequence>
<comment type="similarity">
    <text evidence="1">Belongs to the AHA1 family.</text>
</comment>